<sequence length="204" mass="23397">MFTMIAEACTVIANPHVVIEEDGSIKAEGTIKIEVEEKYIENEEVIDIFRIHSYNANMILFMLHHLLPNITVDVAGGFDWKTGFDKEGVSFDNVIVTPNLLTRDQEYCAVSEDINSLEEYRLLFHILCHYNNNERISTCVSYEVLENKFKTLHSTLCKCPKAKPIINRINMLYFLVSTVPYEDIALGININDDYNGDDENIPIR</sequence>
<name>A0ABP9Y8D9_9FUNG</name>
<gene>
    <name evidence="1" type="ORF">HPULCUR_008721</name>
</gene>
<dbReference type="Proteomes" id="UP001476247">
    <property type="component" value="Unassembled WGS sequence"/>
</dbReference>
<dbReference type="EMBL" id="BAABUJ010000027">
    <property type="protein sequence ID" value="GAA5803244.1"/>
    <property type="molecule type" value="Genomic_DNA"/>
</dbReference>
<accession>A0ABP9Y8D9</accession>
<evidence type="ECO:0000313" key="2">
    <source>
        <dbReference type="Proteomes" id="UP001476247"/>
    </source>
</evidence>
<reference evidence="1 2" key="1">
    <citation type="submission" date="2024-04" db="EMBL/GenBank/DDBJ databases">
        <title>genome sequences of Mucor flavus KT1a and Helicostylum pulchrum KT1b strains isolation_sourced from the surface of a dry-aged beef.</title>
        <authorList>
            <person name="Toyotome T."/>
            <person name="Hosono M."/>
            <person name="Torimaru M."/>
            <person name="Fukuda K."/>
            <person name="Mikami N."/>
        </authorList>
    </citation>
    <scope>NUCLEOTIDE SEQUENCE [LARGE SCALE GENOMIC DNA]</scope>
    <source>
        <strain evidence="1 2">KT1b</strain>
    </source>
</reference>
<organism evidence="1 2">
    <name type="scientific">Helicostylum pulchrum</name>
    <dbReference type="NCBI Taxonomy" id="562976"/>
    <lineage>
        <taxon>Eukaryota</taxon>
        <taxon>Fungi</taxon>
        <taxon>Fungi incertae sedis</taxon>
        <taxon>Mucoromycota</taxon>
        <taxon>Mucoromycotina</taxon>
        <taxon>Mucoromycetes</taxon>
        <taxon>Mucorales</taxon>
        <taxon>Mucorineae</taxon>
        <taxon>Mucoraceae</taxon>
        <taxon>Helicostylum</taxon>
    </lineage>
</organism>
<keyword evidence="2" id="KW-1185">Reference proteome</keyword>
<protein>
    <submittedName>
        <fullName evidence="1">Uncharacterized protein</fullName>
    </submittedName>
</protein>
<evidence type="ECO:0000313" key="1">
    <source>
        <dbReference type="EMBL" id="GAA5803244.1"/>
    </source>
</evidence>
<comment type="caution">
    <text evidence="1">The sequence shown here is derived from an EMBL/GenBank/DDBJ whole genome shotgun (WGS) entry which is preliminary data.</text>
</comment>
<proteinExistence type="predicted"/>